<feature type="transmembrane region" description="Helical" evidence="1">
    <location>
        <begin position="47"/>
        <end position="72"/>
    </location>
</feature>
<keyword evidence="1" id="KW-0812">Transmembrane</keyword>
<evidence type="ECO:0000256" key="1">
    <source>
        <dbReference type="SAM" id="Phobius"/>
    </source>
</evidence>
<feature type="transmembrane region" description="Helical" evidence="1">
    <location>
        <begin position="6"/>
        <end position="27"/>
    </location>
</feature>
<comment type="caution">
    <text evidence="2">The sequence shown here is derived from an EMBL/GenBank/DDBJ whole genome shotgun (WGS) entry which is preliminary data.</text>
</comment>
<reference evidence="2 3" key="1">
    <citation type="submission" date="2024-10" db="EMBL/GenBank/DDBJ databases">
        <title>The Natural Products Discovery Center: Release of the First 8490 Sequenced Strains for Exploring Actinobacteria Biosynthetic Diversity.</title>
        <authorList>
            <person name="Kalkreuter E."/>
            <person name="Kautsar S.A."/>
            <person name="Yang D."/>
            <person name="Bader C.D."/>
            <person name="Teijaro C.N."/>
            <person name="Fluegel L."/>
            <person name="Davis C.M."/>
            <person name="Simpson J.R."/>
            <person name="Lauterbach L."/>
            <person name="Steele A.D."/>
            <person name="Gui C."/>
            <person name="Meng S."/>
            <person name="Li G."/>
            <person name="Viehrig K."/>
            <person name="Ye F."/>
            <person name="Su P."/>
            <person name="Kiefer A.F."/>
            <person name="Nichols A."/>
            <person name="Cepeda A.J."/>
            <person name="Yan W."/>
            <person name="Fan B."/>
            <person name="Jiang Y."/>
            <person name="Adhikari A."/>
            <person name="Zheng C.-J."/>
            <person name="Schuster L."/>
            <person name="Cowan T.M."/>
            <person name="Smanski M.J."/>
            <person name="Chevrette M.G."/>
            <person name="De Carvalho L.P.S."/>
            <person name="Shen B."/>
        </authorList>
    </citation>
    <scope>NUCLEOTIDE SEQUENCE [LARGE SCALE GENOMIC DNA]</scope>
    <source>
        <strain evidence="2 3">NPDC004045</strain>
    </source>
</reference>
<dbReference type="RefSeq" id="WP_387699503.1">
    <property type="nucleotide sequence ID" value="NZ_JBIAMX010000003.1"/>
</dbReference>
<name>A0ABW6PK18_9NOCA</name>
<protein>
    <submittedName>
        <fullName evidence="2">Uncharacterized protein</fullName>
    </submittedName>
</protein>
<dbReference type="EMBL" id="JBIAMX010000003">
    <property type="protein sequence ID" value="MFF0542716.1"/>
    <property type="molecule type" value="Genomic_DNA"/>
</dbReference>
<evidence type="ECO:0000313" key="2">
    <source>
        <dbReference type="EMBL" id="MFF0542716.1"/>
    </source>
</evidence>
<feature type="transmembrane region" description="Helical" evidence="1">
    <location>
        <begin position="84"/>
        <end position="104"/>
    </location>
</feature>
<evidence type="ECO:0000313" key="3">
    <source>
        <dbReference type="Proteomes" id="UP001601444"/>
    </source>
</evidence>
<keyword evidence="1" id="KW-1133">Transmembrane helix</keyword>
<accession>A0ABW6PK18</accession>
<dbReference type="Proteomes" id="UP001601444">
    <property type="component" value="Unassembled WGS sequence"/>
</dbReference>
<proteinExistence type="predicted"/>
<keyword evidence="3" id="KW-1185">Reference proteome</keyword>
<organism evidence="2 3">
    <name type="scientific">Nocardia thailandica</name>
    <dbReference type="NCBI Taxonomy" id="257275"/>
    <lineage>
        <taxon>Bacteria</taxon>
        <taxon>Bacillati</taxon>
        <taxon>Actinomycetota</taxon>
        <taxon>Actinomycetes</taxon>
        <taxon>Mycobacteriales</taxon>
        <taxon>Nocardiaceae</taxon>
        <taxon>Nocardia</taxon>
    </lineage>
</organism>
<gene>
    <name evidence="2" type="ORF">ACFYTF_07745</name>
</gene>
<sequence>MQDSGIVASIGGGGGLAGVVADVRLLAMRMVLGLLIAVRRAEGRAGIAWALAMFTGPVGIVPGVLLGGQALFVLRGQPGQGRDLAVGALVAAAAWGVAVGFSTLT</sequence>
<keyword evidence="1" id="KW-0472">Membrane</keyword>